<dbReference type="eggNOG" id="COG1132">
    <property type="taxonomic scope" value="Bacteria"/>
</dbReference>
<evidence type="ECO:0000256" key="9">
    <source>
        <dbReference type="SAM" id="Phobius"/>
    </source>
</evidence>
<evidence type="ECO:0000256" key="2">
    <source>
        <dbReference type="ARBA" id="ARBA00022692"/>
    </source>
</evidence>
<dbReference type="InterPro" id="IPR005074">
    <property type="entry name" value="Peptidase_C39"/>
</dbReference>
<name>A0A0H4WW61_9BACT</name>
<evidence type="ECO:0000256" key="5">
    <source>
        <dbReference type="ARBA" id="ARBA00022927"/>
    </source>
</evidence>
<dbReference type="Gene3D" id="3.90.70.10">
    <property type="entry name" value="Cysteine proteinases"/>
    <property type="match status" value="1"/>
</dbReference>
<dbReference type="InterPro" id="IPR003593">
    <property type="entry name" value="AAA+_ATPase"/>
</dbReference>
<keyword evidence="4 13" id="KW-0067">ATP-binding</keyword>
<dbReference type="PANTHER" id="PTHR24221:SF654">
    <property type="entry name" value="ATP-BINDING CASSETTE SUB-FAMILY B MEMBER 6"/>
    <property type="match status" value="1"/>
</dbReference>
<evidence type="ECO:0000256" key="7">
    <source>
        <dbReference type="ARBA" id="ARBA00023136"/>
    </source>
</evidence>
<dbReference type="InterPro" id="IPR011527">
    <property type="entry name" value="ABC1_TM_dom"/>
</dbReference>
<feature type="domain" description="ABC transmembrane type-1" evidence="11">
    <location>
        <begin position="309"/>
        <end position="601"/>
    </location>
</feature>
<dbReference type="Pfam" id="PF00005">
    <property type="entry name" value="ABC_tran"/>
    <property type="match status" value="1"/>
</dbReference>
<gene>
    <name evidence="13" type="ORF">A176_002482</name>
</gene>
<feature type="transmembrane region" description="Helical" evidence="9">
    <location>
        <begin position="527"/>
        <end position="549"/>
    </location>
</feature>
<dbReference type="InterPro" id="IPR036640">
    <property type="entry name" value="ABC1_TM_sf"/>
</dbReference>
<accession>A0A0H4WW61</accession>
<dbReference type="PROSITE" id="PS50893">
    <property type="entry name" value="ABC_TRANSPORTER_2"/>
    <property type="match status" value="1"/>
</dbReference>
<dbReference type="InterPro" id="IPR027417">
    <property type="entry name" value="P-loop_NTPase"/>
</dbReference>
<dbReference type="GO" id="GO:0006508">
    <property type="term" value="P:proteolysis"/>
    <property type="evidence" value="ECO:0007669"/>
    <property type="project" value="InterPro"/>
</dbReference>
<feature type="transmembrane region" description="Helical" evidence="9">
    <location>
        <begin position="348"/>
        <end position="372"/>
    </location>
</feature>
<evidence type="ECO:0000313" key="14">
    <source>
        <dbReference type="Proteomes" id="UP000009026"/>
    </source>
</evidence>
<dbReference type="PANTHER" id="PTHR24221">
    <property type="entry name" value="ATP-BINDING CASSETTE SUB-FAMILY B"/>
    <property type="match status" value="1"/>
</dbReference>
<dbReference type="GO" id="GO:0015031">
    <property type="term" value="P:protein transport"/>
    <property type="evidence" value="ECO:0007669"/>
    <property type="project" value="UniProtKB-KW"/>
</dbReference>
<dbReference type="SMART" id="SM00382">
    <property type="entry name" value="AAA"/>
    <property type="match status" value="1"/>
</dbReference>
<dbReference type="InterPro" id="IPR039421">
    <property type="entry name" value="Type_1_exporter"/>
</dbReference>
<dbReference type="OrthoDB" id="5495812at2"/>
<reference evidence="13 14" key="1">
    <citation type="journal article" date="2016" name="PLoS ONE">
        <title>Complete Genome Sequence and Comparative Genomics of a Novel Myxobacterium Myxococcus hansupus.</title>
        <authorList>
            <person name="Sharma G."/>
            <person name="Narwani T."/>
            <person name="Subramanian S."/>
        </authorList>
    </citation>
    <scope>NUCLEOTIDE SEQUENCE [LARGE SCALE GENOMIC DNA]</scope>
    <source>
        <strain evidence="14">mixupus</strain>
    </source>
</reference>
<dbReference type="EMBL" id="CP012109">
    <property type="protein sequence ID" value="AKQ65570.1"/>
    <property type="molecule type" value="Genomic_DNA"/>
</dbReference>
<dbReference type="GO" id="GO:0008233">
    <property type="term" value="F:peptidase activity"/>
    <property type="evidence" value="ECO:0007669"/>
    <property type="project" value="InterPro"/>
</dbReference>
<feature type="domain" description="ABC transporter" evidence="10">
    <location>
        <begin position="625"/>
        <end position="859"/>
    </location>
</feature>
<dbReference type="GO" id="GO:0034040">
    <property type="term" value="F:ATPase-coupled lipid transmembrane transporter activity"/>
    <property type="evidence" value="ECO:0007669"/>
    <property type="project" value="TreeGrafter"/>
</dbReference>
<feature type="transmembrane region" description="Helical" evidence="9">
    <location>
        <begin position="304"/>
        <end position="328"/>
    </location>
</feature>
<dbReference type="KEGG" id="mym:A176_002482"/>
<feature type="domain" description="Peptidase C39" evidence="12">
    <location>
        <begin position="16"/>
        <end position="142"/>
    </location>
</feature>
<evidence type="ECO:0000256" key="6">
    <source>
        <dbReference type="ARBA" id="ARBA00022989"/>
    </source>
</evidence>
<dbReference type="eggNOG" id="COG3271">
    <property type="taxonomic scope" value="Bacteria"/>
</dbReference>
<dbReference type="Pfam" id="PF03412">
    <property type="entry name" value="Peptidase_C39"/>
    <property type="match status" value="1"/>
</dbReference>
<feature type="transmembrane region" description="Helical" evidence="9">
    <location>
        <begin position="555"/>
        <end position="572"/>
    </location>
</feature>
<feature type="transmembrane region" description="Helical" evidence="9">
    <location>
        <begin position="448"/>
        <end position="468"/>
    </location>
</feature>
<evidence type="ECO:0000256" key="8">
    <source>
        <dbReference type="ARBA" id="ARBA00043264"/>
    </source>
</evidence>
<evidence type="ECO:0000259" key="10">
    <source>
        <dbReference type="PROSITE" id="PS50893"/>
    </source>
</evidence>
<dbReference type="GO" id="GO:0140359">
    <property type="term" value="F:ABC-type transporter activity"/>
    <property type="evidence" value="ECO:0007669"/>
    <property type="project" value="InterPro"/>
</dbReference>
<dbReference type="GO" id="GO:0005886">
    <property type="term" value="C:plasma membrane"/>
    <property type="evidence" value="ECO:0007669"/>
    <property type="project" value="UniProtKB-SubCell"/>
</dbReference>
<evidence type="ECO:0000256" key="1">
    <source>
        <dbReference type="ARBA" id="ARBA00004651"/>
    </source>
</evidence>
<dbReference type="Gene3D" id="3.40.50.300">
    <property type="entry name" value="P-loop containing nucleotide triphosphate hydrolases"/>
    <property type="match status" value="1"/>
</dbReference>
<dbReference type="Pfam" id="PF00664">
    <property type="entry name" value="ABC_membrane"/>
    <property type="match status" value="1"/>
</dbReference>
<dbReference type="InterPro" id="IPR003439">
    <property type="entry name" value="ABC_transporter-like_ATP-bd"/>
</dbReference>
<dbReference type="Gene3D" id="1.20.1560.10">
    <property type="entry name" value="ABC transporter type 1, transmembrane domain"/>
    <property type="match status" value="1"/>
</dbReference>
<protein>
    <submittedName>
        <fullName evidence="13">Lipid A export ATP-binding/permease protein MsbA</fullName>
    </submittedName>
</protein>
<keyword evidence="6 9" id="KW-1133">Transmembrane helix</keyword>
<dbReference type="PATRIC" id="fig|1297742.4.peg.2508"/>
<comment type="subcellular location">
    <subcellularLocation>
        <location evidence="1">Cell membrane</location>
        <topology evidence="1">Multi-pass membrane protein</topology>
    </subcellularLocation>
</comment>
<dbReference type="STRING" id="1297742.A176_002482"/>
<keyword evidence="14" id="KW-1185">Reference proteome</keyword>
<keyword evidence="5" id="KW-0653">Protein transport</keyword>
<dbReference type="GO" id="GO:0005524">
    <property type="term" value="F:ATP binding"/>
    <property type="evidence" value="ECO:0007669"/>
    <property type="project" value="UniProtKB-KW"/>
</dbReference>
<organism evidence="13 14">
    <name type="scientific">Pseudomyxococcus hansupus</name>
    <dbReference type="NCBI Taxonomy" id="1297742"/>
    <lineage>
        <taxon>Bacteria</taxon>
        <taxon>Pseudomonadati</taxon>
        <taxon>Myxococcota</taxon>
        <taxon>Myxococcia</taxon>
        <taxon>Myxococcales</taxon>
        <taxon>Cystobacterineae</taxon>
        <taxon>Myxococcaceae</taxon>
        <taxon>Pseudomyxococcus</taxon>
    </lineage>
</organism>
<evidence type="ECO:0000259" key="12">
    <source>
        <dbReference type="PROSITE" id="PS50990"/>
    </source>
</evidence>
<keyword evidence="2 9" id="KW-0812">Transmembrane</keyword>
<dbReference type="AlphaFoldDB" id="A0A0H4WW61"/>
<dbReference type="GO" id="GO:0016887">
    <property type="term" value="F:ATP hydrolysis activity"/>
    <property type="evidence" value="ECO:0007669"/>
    <property type="project" value="InterPro"/>
</dbReference>
<keyword evidence="5" id="KW-0813">Transport</keyword>
<evidence type="ECO:0000313" key="13">
    <source>
        <dbReference type="EMBL" id="AKQ65570.1"/>
    </source>
</evidence>
<dbReference type="PROSITE" id="PS50929">
    <property type="entry name" value="ABC_TM1F"/>
    <property type="match status" value="1"/>
</dbReference>
<sequence length="909" mass="98972">MTSPGRRRSIIPEVIQISATDCGPASLKSLFAGMGAELNYRVLREVCQTDVDGTSIVTLDEVANQLGLDSEQVMLPLDHVVVPEAKALPAIIVTLSAGGRPHFVVLWKRVGPFIQVMDPAAGRHWTRISTLLSHLYQHTTSVPAEGWREWAGSEEAVATFERRLLDLGATQARELVSRALEDPEYLSIARLDAACRASEAMIRAGAVRRGRTAAGLLQSMMAKDASGEVPIPATYWSVRPNPEVEGEVLMSGAVLMRVRGWREAPREGEDAPRAVLASDLATELVAKQVSPARTLLRLRGADSWVVPGLIVVGLVFATFGRILQALMLRGVLDLGRDLGTFAQRATGMAVLAGVALCFMLIQIPISLGLLGIGRRLEVRLRKAYFEKLPEMEDRYFQSRLASDMASRTHNIQAMRSLPPLLAQALVLSLEVVSITAALIWAAPHAWRIVLALAAVTLLVPLVAQKLLFEPDLRVQMHAGALSGFTLNALVGLTPIRIHGAERSLRRAQETLLVSWSKARYWLQTLSVGFEGGLMLGSYGLVMLLVYSYLSGTERASLVLLVVYWALRFPILGQRLMLLSRAFPNAMNRVRRLLDVIGDIKEPSARSEAPVQAPVAPAGAASGVSIVMEKVRVKGGGHTILDKVSLNIAPGEHVAVVGVSGAGKSTLVGLLLGWLRPARGEIKVDGQVLDQAAVERLRRTTAWVDPSISLWNQSLIDNLRYGNDGAQGWSLSGALKGAEMLDILEALPDGLQTSLGEGGGLVSGGQGQRVRLARAMLRSGVRLAILDEPFRGLDRDRRARLLAESRRLWADITLLCVTHDVEHTQEFDRVLVIENGRILENGPPKELLANKESRYSVLLRADQENRTLLWGGGRWRHWWLSGGQLVERPAPKPVAAPVTEPVADKLELVG</sequence>
<evidence type="ECO:0000259" key="11">
    <source>
        <dbReference type="PROSITE" id="PS50929"/>
    </source>
</evidence>
<keyword evidence="3" id="KW-0547">Nucleotide-binding</keyword>
<dbReference type="RefSeq" id="WP_002638706.1">
    <property type="nucleotide sequence ID" value="NZ_CP012109.1"/>
</dbReference>
<proteinExistence type="predicted"/>
<keyword evidence="8" id="KW-0080">Bacteriocin transport</keyword>
<evidence type="ECO:0000256" key="3">
    <source>
        <dbReference type="ARBA" id="ARBA00022741"/>
    </source>
</evidence>
<keyword evidence="7 9" id="KW-0472">Membrane</keyword>
<dbReference type="GO" id="GO:0043213">
    <property type="term" value="P:bacteriocin transport"/>
    <property type="evidence" value="ECO:0007669"/>
    <property type="project" value="UniProtKB-KW"/>
</dbReference>
<dbReference type="SUPFAM" id="SSF90123">
    <property type="entry name" value="ABC transporter transmembrane region"/>
    <property type="match status" value="1"/>
</dbReference>
<dbReference type="SUPFAM" id="SSF52540">
    <property type="entry name" value="P-loop containing nucleoside triphosphate hydrolases"/>
    <property type="match status" value="1"/>
</dbReference>
<dbReference type="PROSITE" id="PS50990">
    <property type="entry name" value="PEPTIDASE_C39"/>
    <property type="match status" value="1"/>
</dbReference>
<evidence type="ECO:0000256" key="4">
    <source>
        <dbReference type="ARBA" id="ARBA00022840"/>
    </source>
</evidence>
<dbReference type="Proteomes" id="UP000009026">
    <property type="component" value="Chromosome"/>
</dbReference>
<feature type="transmembrane region" description="Helical" evidence="9">
    <location>
        <begin position="420"/>
        <end position="442"/>
    </location>
</feature>